<dbReference type="InterPro" id="IPR036388">
    <property type="entry name" value="WH-like_DNA-bd_sf"/>
</dbReference>
<evidence type="ECO:0000313" key="6">
    <source>
        <dbReference type="Proteomes" id="UP000765160"/>
    </source>
</evidence>
<dbReference type="InterPro" id="IPR005471">
    <property type="entry name" value="Tscrpt_reg_IclR_N"/>
</dbReference>
<dbReference type="SMART" id="SM00346">
    <property type="entry name" value="HTH_ICLR"/>
    <property type="match status" value="1"/>
</dbReference>
<name>A0ABX1ESX1_9PROT</name>
<keyword evidence="6" id="KW-1185">Reference proteome</keyword>
<protein>
    <submittedName>
        <fullName evidence="5">Helix-turn-helix domain-containing protein</fullName>
    </submittedName>
</protein>
<organism evidence="5 6">
    <name type="scientific">Falsiroseomonas frigidaquae</name>
    <dbReference type="NCBI Taxonomy" id="487318"/>
    <lineage>
        <taxon>Bacteria</taxon>
        <taxon>Pseudomonadati</taxon>
        <taxon>Pseudomonadota</taxon>
        <taxon>Alphaproteobacteria</taxon>
        <taxon>Acetobacterales</taxon>
        <taxon>Roseomonadaceae</taxon>
        <taxon>Falsiroseomonas</taxon>
    </lineage>
</organism>
<gene>
    <name evidence="5" type="ORF">HB662_02975</name>
</gene>
<dbReference type="Pfam" id="PF01614">
    <property type="entry name" value="IclR_C"/>
    <property type="match status" value="1"/>
</dbReference>
<evidence type="ECO:0000259" key="4">
    <source>
        <dbReference type="PROSITE" id="PS51077"/>
    </source>
</evidence>
<dbReference type="InterPro" id="IPR029016">
    <property type="entry name" value="GAF-like_dom_sf"/>
</dbReference>
<keyword evidence="2" id="KW-0238">DNA-binding</keyword>
<comment type="caution">
    <text evidence="5">The sequence shown here is derived from an EMBL/GenBank/DDBJ whole genome shotgun (WGS) entry which is preliminary data.</text>
</comment>
<dbReference type="Pfam" id="PF09339">
    <property type="entry name" value="HTH_IclR"/>
    <property type="match status" value="1"/>
</dbReference>
<dbReference type="SUPFAM" id="SSF46785">
    <property type="entry name" value="Winged helix' DNA-binding domain"/>
    <property type="match status" value="1"/>
</dbReference>
<keyword evidence="3" id="KW-0804">Transcription</keyword>
<dbReference type="Gene3D" id="1.10.10.10">
    <property type="entry name" value="Winged helix-like DNA-binding domain superfamily/Winged helix DNA-binding domain"/>
    <property type="match status" value="1"/>
</dbReference>
<dbReference type="Proteomes" id="UP000765160">
    <property type="component" value="Unassembled WGS sequence"/>
</dbReference>
<dbReference type="InterPro" id="IPR036390">
    <property type="entry name" value="WH_DNA-bd_sf"/>
</dbReference>
<evidence type="ECO:0000313" key="5">
    <source>
        <dbReference type="EMBL" id="NKE43724.1"/>
    </source>
</evidence>
<evidence type="ECO:0000256" key="2">
    <source>
        <dbReference type="ARBA" id="ARBA00023125"/>
    </source>
</evidence>
<evidence type="ECO:0000256" key="3">
    <source>
        <dbReference type="ARBA" id="ARBA00023163"/>
    </source>
</evidence>
<dbReference type="PROSITE" id="PS51077">
    <property type="entry name" value="HTH_ICLR"/>
    <property type="match status" value="1"/>
</dbReference>
<dbReference type="InterPro" id="IPR050707">
    <property type="entry name" value="HTH_MetabolicPath_Reg"/>
</dbReference>
<dbReference type="Gene3D" id="3.30.450.40">
    <property type="match status" value="2"/>
</dbReference>
<sequence length="242" mass="24844">MGGDPARGRGPRRVSATPETGVAAVDRALSILGAFREGDAALTLAELAARTGLYKSTILRLLASLERSRCAARLADGRWALGPMLFHWGALYARSLPVERHLPALLAALAERSGETASFWVRHEGQRLCLARVRSPNRIRDDLAAGDLIPLPSGAAGRVLTAADPAALGVVATFGERNPEAAGCAAAVFGPGGALAGAIGLSGPKARMQAHVAAHLAALAEAASDLTRRLGGDLMPPTGVSA</sequence>
<dbReference type="InterPro" id="IPR014757">
    <property type="entry name" value="Tscrpt_reg_IclR_C"/>
</dbReference>
<feature type="domain" description="HTH iclR-type" evidence="4">
    <location>
        <begin position="22"/>
        <end position="83"/>
    </location>
</feature>
<evidence type="ECO:0000256" key="1">
    <source>
        <dbReference type="ARBA" id="ARBA00023015"/>
    </source>
</evidence>
<dbReference type="EMBL" id="JAAVTX010000001">
    <property type="protein sequence ID" value="NKE43724.1"/>
    <property type="molecule type" value="Genomic_DNA"/>
</dbReference>
<proteinExistence type="predicted"/>
<reference evidence="5 6" key="1">
    <citation type="submission" date="2020-03" db="EMBL/GenBank/DDBJ databases">
        <title>Roseomonas selenitidurans sp. nov. isolated from soil.</title>
        <authorList>
            <person name="Liu H."/>
        </authorList>
    </citation>
    <scope>NUCLEOTIDE SEQUENCE [LARGE SCALE GENOMIC DNA]</scope>
    <source>
        <strain evidence="5 6">JCM 15073</strain>
    </source>
</reference>
<dbReference type="SUPFAM" id="SSF55781">
    <property type="entry name" value="GAF domain-like"/>
    <property type="match status" value="1"/>
</dbReference>
<keyword evidence="1" id="KW-0805">Transcription regulation</keyword>
<dbReference type="PANTHER" id="PTHR30136">
    <property type="entry name" value="HELIX-TURN-HELIX TRANSCRIPTIONAL REGULATOR, ICLR FAMILY"/>
    <property type="match status" value="1"/>
</dbReference>
<dbReference type="PANTHER" id="PTHR30136:SF39">
    <property type="entry name" value="TRANSCRIPTIONAL REGULATORY PROTEIN"/>
    <property type="match status" value="1"/>
</dbReference>
<accession>A0ABX1ESX1</accession>